<proteinExistence type="predicted"/>
<keyword evidence="2" id="KW-1185">Reference proteome</keyword>
<dbReference type="Proteomes" id="UP000214646">
    <property type="component" value="Unassembled WGS sequence"/>
</dbReference>
<dbReference type="OrthoDB" id="6638082at2"/>
<organism evidence="1 2">
    <name type="scientific">Fimbriiglobus ruber</name>
    <dbReference type="NCBI Taxonomy" id="1908690"/>
    <lineage>
        <taxon>Bacteria</taxon>
        <taxon>Pseudomonadati</taxon>
        <taxon>Planctomycetota</taxon>
        <taxon>Planctomycetia</taxon>
        <taxon>Gemmatales</taxon>
        <taxon>Gemmataceae</taxon>
        <taxon>Fimbriiglobus</taxon>
    </lineage>
</organism>
<protein>
    <submittedName>
        <fullName evidence="1">Phage protein</fullName>
    </submittedName>
</protein>
<gene>
    <name evidence="1" type="ORF">FRUB_06107</name>
</gene>
<dbReference type="EMBL" id="NIDE01000010">
    <property type="protein sequence ID" value="OWK39544.1"/>
    <property type="molecule type" value="Genomic_DNA"/>
</dbReference>
<sequence>MGCIQYNDSAFRSLFPAYANTVLYPAAMVQAFWDTATAYVSNRKGGCYTGGMTVAQQTLALNQMTAHLLYLNGQIAAGNTPGVMTGATIDKISITLEPPPAPNAWQYWLQSSPYGQQLLALLQVVSAGGFYVTTSVPGQAGFRFGNGW</sequence>
<dbReference type="Pfam" id="PF13262">
    <property type="entry name" value="DUF4054"/>
    <property type="match status" value="1"/>
</dbReference>
<evidence type="ECO:0000313" key="1">
    <source>
        <dbReference type="EMBL" id="OWK39544.1"/>
    </source>
</evidence>
<comment type="caution">
    <text evidence="1">The sequence shown here is derived from an EMBL/GenBank/DDBJ whole genome shotgun (WGS) entry which is preliminary data.</text>
</comment>
<dbReference type="InterPro" id="IPR025127">
    <property type="entry name" value="DUF4054"/>
</dbReference>
<name>A0A225DIL8_9BACT</name>
<evidence type="ECO:0000313" key="2">
    <source>
        <dbReference type="Proteomes" id="UP000214646"/>
    </source>
</evidence>
<reference evidence="2" key="1">
    <citation type="submission" date="2017-06" db="EMBL/GenBank/DDBJ databases">
        <title>Genome analysis of Fimbriiglobus ruber SP5, the first member of the order Planctomycetales with confirmed chitinolytic capability.</title>
        <authorList>
            <person name="Ravin N.V."/>
            <person name="Rakitin A.L."/>
            <person name="Ivanova A.A."/>
            <person name="Beletsky A.V."/>
            <person name="Kulichevskaya I.S."/>
            <person name="Mardanov A.V."/>
            <person name="Dedysh S.N."/>
        </authorList>
    </citation>
    <scope>NUCLEOTIDE SEQUENCE [LARGE SCALE GENOMIC DNA]</scope>
    <source>
        <strain evidence="2">SP5</strain>
    </source>
</reference>
<dbReference type="AlphaFoldDB" id="A0A225DIL8"/>
<dbReference type="RefSeq" id="WP_088257012.1">
    <property type="nucleotide sequence ID" value="NZ_NIDE01000010.1"/>
</dbReference>
<accession>A0A225DIL8</accession>